<feature type="region of interest" description="Disordered" evidence="1">
    <location>
        <begin position="146"/>
        <end position="171"/>
    </location>
</feature>
<dbReference type="Proteomes" id="UP000438429">
    <property type="component" value="Unassembled WGS sequence"/>
</dbReference>
<protein>
    <submittedName>
        <fullName evidence="2">Uncharacterized protein</fullName>
    </submittedName>
</protein>
<gene>
    <name evidence="2" type="ORF">F2P81_022405</name>
</gene>
<evidence type="ECO:0000313" key="3">
    <source>
        <dbReference type="Proteomes" id="UP000438429"/>
    </source>
</evidence>
<organism evidence="2 3">
    <name type="scientific">Scophthalmus maximus</name>
    <name type="common">Turbot</name>
    <name type="synonym">Psetta maxima</name>
    <dbReference type="NCBI Taxonomy" id="52904"/>
    <lineage>
        <taxon>Eukaryota</taxon>
        <taxon>Metazoa</taxon>
        <taxon>Chordata</taxon>
        <taxon>Craniata</taxon>
        <taxon>Vertebrata</taxon>
        <taxon>Euteleostomi</taxon>
        <taxon>Actinopterygii</taxon>
        <taxon>Neopterygii</taxon>
        <taxon>Teleostei</taxon>
        <taxon>Neoteleostei</taxon>
        <taxon>Acanthomorphata</taxon>
        <taxon>Carangaria</taxon>
        <taxon>Pleuronectiformes</taxon>
        <taxon>Pleuronectoidei</taxon>
        <taxon>Scophthalmidae</taxon>
        <taxon>Scophthalmus</taxon>
    </lineage>
</organism>
<dbReference type="EMBL" id="VEVO01000020">
    <property type="protein sequence ID" value="KAF0025524.1"/>
    <property type="molecule type" value="Genomic_DNA"/>
</dbReference>
<evidence type="ECO:0000313" key="2">
    <source>
        <dbReference type="EMBL" id="KAF0025524.1"/>
    </source>
</evidence>
<comment type="caution">
    <text evidence="2">The sequence shown here is derived from an EMBL/GenBank/DDBJ whole genome shotgun (WGS) entry which is preliminary data.</text>
</comment>
<sequence>MDPLAPLHCTSSANALLALLCYGPFMFKDPSPPGHPPVSPGSMLSLWGGTLSPDSQRVCAAAYQLPSDSFTCNSVEDLKNSYDSYSRFLRSFVNLQSGDFVLLLPRQRNSNLYNTRIHIFKNDNKGSTIPLQCKFVATTNNAMVPRVSKMRPPPRLPRSQPLRPSPIVGPTPHGGVEFNKASLSHMLKRSPARLNGHILLTPFPSSTINMTCVGSLTAAERSRAAESKSSGAVLSGIWSKSVGKVGPQTLLRKRYDPAAAAFSGKNRCCCLEVSSVRTLPHHSSTFRTLKNVFSESVDALTGYRLT</sequence>
<proteinExistence type="predicted"/>
<evidence type="ECO:0000256" key="1">
    <source>
        <dbReference type="SAM" id="MobiDB-lite"/>
    </source>
</evidence>
<accession>A0A6A4S4U0</accession>
<name>A0A6A4S4U0_SCOMX</name>
<dbReference type="AlphaFoldDB" id="A0A6A4S4U0"/>
<reference evidence="2 3" key="1">
    <citation type="submission" date="2019-06" db="EMBL/GenBank/DDBJ databases">
        <title>Draft genomes of female and male turbot (Scophthalmus maximus).</title>
        <authorList>
            <person name="Xu H."/>
            <person name="Xu X.-W."/>
            <person name="Shao C."/>
            <person name="Chen S."/>
        </authorList>
    </citation>
    <scope>NUCLEOTIDE SEQUENCE [LARGE SCALE GENOMIC DNA]</scope>
    <source>
        <strain evidence="2">Ysfricsl-2016a</strain>
        <tissue evidence="2">Blood</tissue>
    </source>
</reference>